<dbReference type="EC" id="3.1.1.-" evidence="7"/>
<reference evidence="9" key="1">
    <citation type="submission" date="2020-05" db="UniProtKB">
        <authorList>
            <consortium name="EnsemblMetazoa"/>
        </authorList>
    </citation>
    <scope>IDENTIFICATION</scope>
    <source>
        <strain evidence="9">Yale</strain>
    </source>
</reference>
<dbReference type="AlphaFoldDB" id="A0A1B0FCB1"/>
<evidence type="ECO:0000256" key="1">
    <source>
        <dbReference type="ARBA" id="ARBA00007835"/>
    </source>
</evidence>
<protein>
    <recommendedName>
        <fullName evidence="7">Phospholipase B-like</fullName>
        <ecNumber evidence="7">3.1.1.-</ecNumber>
    </recommendedName>
</protein>
<dbReference type="VEuPathDB" id="VectorBase:GMOY001192"/>
<keyword evidence="8" id="KW-0472">Membrane</keyword>
<keyword evidence="3 7" id="KW-0378">Hydrolase</keyword>
<keyword evidence="6" id="KW-0325">Glycoprotein</keyword>
<keyword evidence="8" id="KW-1133">Transmembrane helix</keyword>
<dbReference type="PANTHER" id="PTHR12370">
    <property type="entry name" value="PHOSPHOLIPASE B-RELATED"/>
    <property type="match status" value="1"/>
</dbReference>
<dbReference type="PhylomeDB" id="A0A1B0FCB1"/>
<dbReference type="Gene3D" id="3.60.60.30">
    <property type="match status" value="1"/>
</dbReference>
<keyword evidence="4 7" id="KW-0442">Lipid degradation</keyword>
<accession>A0A1B0FCB1</accession>
<keyword evidence="10" id="KW-1185">Reference proteome</keyword>
<dbReference type="EnsemblMetazoa" id="GMOY001192-RA">
    <property type="protein sequence ID" value="GMOY001192-PA"/>
    <property type="gene ID" value="GMOY001192"/>
</dbReference>
<dbReference type="InterPro" id="IPR007000">
    <property type="entry name" value="PLipase_B-like"/>
</dbReference>
<evidence type="ECO:0000256" key="5">
    <source>
        <dbReference type="ARBA" id="ARBA00023098"/>
    </source>
</evidence>
<dbReference type="Proteomes" id="UP000092444">
    <property type="component" value="Unassembled WGS sequence"/>
</dbReference>
<keyword evidence="2" id="KW-0732">Signal</keyword>
<evidence type="ECO:0000256" key="2">
    <source>
        <dbReference type="ARBA" id="ARBA00022729"/>
    </source>
</evidence>
<feature type="transmembrane region" description="Helical" evidence="8">
    <location>
        <begin position="68"/>
        <end position="86"/>
    </location>
</feature>
<evidence type="ECO:0000313" key="9">
    <source>
        <dbReference type="EnsemblMetazoa" id="GMOY001192-PA"/>
    </source>
</evidence>
<evidence type="ECO:0000256" key="7">
    <source>
        <dbReference type="RuleBase" id="RU364138"/>
    </source>
</evidence>
<comment type="similarity">
    <text evidence="1 7">Belongs to the phospholipase B-like family.</text>
</comment>
<proteinExistence type="inferred from homology"/>
<keyword evidence="8" id="KW-0812">Transmembrane</keyword>
<sequence length="722" mass="82257">MTRQAVLASRCCCKKPIFPRRHHLRTTCDHSYAQRADLNYCLIKSIKTAGTVLKVVGASWQKTRIGTYILIGAGLLVIGAFFISYVERPEYDGTYCATAFWTKQFGFQIEYWKQQNDLLNIPKGAARICYKDSIYENGLVIKNLNIERLKRLVLHTFPSWAQIEIETQRTSPDWVQAYGAGVIEGSLTWNQIYNQWLNTIMSSCDRDENAQHFCTWLRELLENNFNEIKETAASKSEHDHYWHQINLYFIQLKGLETGYRQGAKRARSDLEGAIPWSDFLLMNSAADIHDLKIYYENYIPNGINRTTDETEPKNFFLPSATMITKIYPTGNASTWQLLFGHSSAGSYTSMLRIQKRYKFHYHIASNQNSNTVPGMDIAFTGYPGILASTDDFYIIKGRQVHAIVAGVGIKNENLELWQTVNVQKAMPLAARVMAANRLAQSRRSWTKALSRHPFTGSKQWITIDLNKLSPLESLYELDENNLELDEEAASIERQNHLKGLVWIAEQLPGRMHMRDVSALFLETVDNSTTWLASGIPYYKEILEASCVNNEAYITNLTAAESRELNNLEAIDKFLRTRGFRGDLLDDEQSVAYGNIDIKLFAYNARLGMSDYHAFAGPVFIRLQHVQTRSLPAAMGYRGDLAPASLIRDDRLSVVVDDAAELAELQVITERRIVRDDMRAVAMSQISSSPFKWSSVAEKMATLQHAGHPDEWNFGKVSPKWAW</sequence>
<comment type="function">
    <text evidence="7">Putative phospholipase.</text>
</comment>
<evidence type="ECO:0000313" key="10">
    <source>
        <dbReference type="Proteomes" id="UP000092444"/>
    </source>
</evidence>
<dbReference type="PANTHER" id="PTHR12370:SF3">
    <property type="entry name" value="PHOSPHOLIPASE B-LIKE 2-RELATED"/>
    <property type="match status" value="1"/>
</dbReference>
<dbReference type="STRING" id="37546.A0A1B0FCB1"/>
<dbReference type="GO" id="GO:0005576">
    <property type="term" value="C:extracellular region"/>
    <property type="evidence" value="ECO:0007669"/>
    <property type="project" value="TreeGrafter"/>
</dbReference>
<dbReference type="GO" id="GO:0009395">
    <property type="term" value="P:phospholipid catabolic process"/>
    <property type="evidence" value="ECO:0007669"/>
    <property type="project" value="TreeGrafter"/>
</dbReference>
<evidence type="ECO:0000256" key="3">
    <source>
        <dbReference type="ARBA" id="ARBA00022801"/>
    </source>
</evidence>
<dbReference type="EMBL" id="CCAG010008817">
    <property type="status" value="NOT_ANNOTATED_CDS"/>
    <property type="molecule type" value="Genomic_DNA"/>
</dbReference>
<evidence type="ECO:0000256" key="4">
    <source>
        <dbReference type="ARBA" id="ARBA00022963"/>
    </source>
</evidence>
<dbReference type="GO" id="GO:0004620">
    <property type="term" value="F:phospholipase activity"/>
    <property type="evidence" value="ECO:0007669"/>
    <property type="project" value="InterPro"/>
</dbReference>
<evidence type="ECO:0000256" key="8">
    <source>
        <dbReference type="SAM" id="Phobius"/>
    </source>
</evidence>
<keyword evidence="5 7" id="KW-0443">Lipid metabolism</keyword>
<evidence type="ECO:0000256" key="6">
    <source>
        <dbReference type="ARBA" id="ARBA00023180"/>
    </source>
</evidence>
<name>A0A1B0FCB1_GLOMM</name>
<dbReference type="Pfam" id="PF04916">
    <property type="entry name" value="Phospholip_B"/>
    <property type="match status" value="1"/>
</dbReference>
<organism evidence="9 10">
    <name type="scientific">Glossina morsitans morsitans</name>
    <name type="common">Savannah tsetse fly</name>
    <dbReference type="NCBI Taxonomy" id="37546"/>
    <lineage>
        <taxon>Eukaryota</taxon>
        <taxon>Metazoa</taxon>
        <taxon>Ecdysozoa</taxon>
        <taxon>Arthropoda</taxon>
        <taxon>Hexapoda</taxon>
        <taxon>Insecta</taxon>
        <taxon>Pterygota</taxon>
        <taxon>Neoptera</taxon>
        <taxon>Endopterygota</taxon>
        <taxon>Diptera</taxon>
        <taxon>Brachycera</taxon>
        <taxon>Muscomorpha</taxon>
        <taxon>Hippoboscoidea</taxon>
        <taxon>Glossinidae</taxon>
        <taxon>Glossina</taxon>
    </lineage>
</organism>